<evidence type="ECO:0008006" key="9">
    <source>
        <dbReference type="Google" id="ProtNLM"/>
    </source>
</evidence>
<protein>
    <recommendedName>
        <fullName evidence="9">MATE efflux family protein</fullName>
    </recommendedName>
</protein>
<evidence type="ECO:0000256" key="2">
    <source>
        <dbReference type="ARBA" id="ARBA00010199"/>
    </source>
</evidence>
<feature type="transmembrane region" description="Helical" evidence="6">
    <location>
        <begin position="293"/>
        <end position="315"/>
    </location>
</feature>
<dbReference type="InterPro" id="IPR045069">
    <property type="entry name" value="MATE_euk"/>
</dbReference>
<feature type="transmembrane region" description="Helical" evidence="6">
    <location>
        <begin position="140"/>
        <end position="161"/>
    </location>
</feature>
<keyword evidence="8" id="KW-1185">Reference proteome</keyword>
<feature type="transmembrane region" description="Helical" evidence="6">
    <location>
        <begin position="248"/>
        <end position="266"/>
    </location>
</feature>
<dbReference type="NCBIfam" id="TIGR00797">
    <property type="entry name" value="matE"/>
    <property type="match status" value="1"/>
</dbReference>
<dbReference type="EMBL" id="JAFJYH010000125">
    <property type="protein sequence ID" value="KAG4418562.1"/>
    <property type="molecule type" value="Genomic_DNA"/>
</dbReference>
<feature type="transmembrane region" description="Helical" evidence="6">
    <location>
        <begin position="422"/>
        <end position="442"/>
    </location>
</feature>
<evidence type="ECO:0000256" key="5">
    <source>
        <dbReference type="ARBA" id="ARBA00023136"/>
    </source>
</evidence>
<reference evidence="7" key="1">
    <citation type="submission" date="2021-02" db="EMBL/GenBank/DDBJ databases">
        <title>Genome sequence Cadophora malorum strain M34.</title>
        <authorList>
            <person name="Stefanovic E."/>
            <person name="Vu D."/>
            <person name="Scully C."/>
            <person name="Dijksterhuis J."/>
            <person name="Roader J."/>
            <person name="Houbraken J."/>
        </authorList>
    </citation>
    <scope>NUCLEOTIDE SEQUENCE</scope>
    <source>
        <strain evidence="7">M34</strain>
    </source>
</reference>
<evidence type="ECO:0000313" key="7">
    <source>
        <dbReference type="EMBL" id="KAG4418562.1"/>
    </source>
</evidence>
<keyword evidence="4 6" id="KW-1133">Transmembrane helix</keyword>
<dbReference type="OrthoDB" id="2126698at2759"/>
<evidence type="ECO:0000256" key="3">
    <source>
        <dbReference type="ARBA" id="ARBA00022692"/>
    </source>
</evidence>
<keyword evidence="5 6" id="KW-0472">Membrane</keyword>
<dbReference type="GO" id="GO:0016020">
    <property type="term" value="C:membrane"/>
    <property type="evidence" value="ECO:0007669"/>
    <property type="project" value="UniProtKB-SubCell"/>
</dbReference>
<dbReference type="Pfam" id="PF01554">
    <property type="entry name" value="MatE"/>
    <property type="match status" value="2"/>
</dbReference>
<feature type="transmembrane region" description="Helical" evidence="6">
    <location>
        <begin position="327"/>
        <end position="346"/>
    </location>
</feature>
<evidence type="ECO:0000256" key="4">
    <source>
        <dbReference type="ARBA" id="ARBA00022989"/>
    </source>
</evidence>
<proteinExistence type="inferred from homology"/>
<dbReference type="InterPro" id="IPR002528">
    <property type="entry name" value="MATE_fam"/>
</dbReference>
<feature type="transmembrane region" description="Helical" evidence="6">
    <location>
        <begin position="109"/>
        <end position="134"/>
    </location>
</feature>
<accession>A0A8H7TG21</accession>
<dbReference type="GO" id="GO:0015297">
    <property type="term" value="F:antiporter activity"/>
    <property type="evidence" value="ECO:0007669"/>
    <property type="project" value="InterPro"/>
</dbReference>
<comment type="subcellular location">
    <subcellularLocation>
        <location evidence="1">Membrane</location>
        <topology evidence="1">Multi-pass membrane protein</topology>
    </subcellularLocation>
</comment>
<evidence type="ECO:0000256" key="1">
    <source>
        <dbReference type="ARBA" id="ARBA00004141"/>
    </source>
</evidence>
<feature type="transmembrane region" description="Helical" evidence="6">
    <location>
        <begin position="173"/>
        <end position="194"/>
    </location>
</feature>
<name>A0A8H7TG21_9HELO</name>
<evidence type="ECO:0000256" key="6">
    <source>
        <dbReference type="SAM" id="Phobius"/>
    </source>
</evidence>
<dbReference type="PANTHER" id="PTHR11206">
    <property type="entry name" value="MULTIDRUG RESISTANCE PROTEIN"/>
    <property type="match status" value="1"/>
</dbReference>
<evidence type="ECO:0000313" key="8">
    <source>
        <dbReference type="Proteomes" id="UP000664132"/>
    </source>
</evidence>
<feature type="transmembrane region" description="Helical" evidence="6">
    <location>
        <begin position="67"/>
        <end position="88"/>
    </location>
</feature>
<sequence>MDEETPLLDVTKSEYKQEPFWTTTWHLFRDAYPISLGYLLQSSIQLGTIFIVGNIGPFELAVTGSSFMIATCTAWLIGTGGTTALDTLGSQALGRDAHTRHISLLLQQCLLVVTLLYIPVCLSWCFIAPILLAFGQPEELAYGTQAFLRCLAPSGLAYIYFETLKKYLQLQDIRLPGIVILSVTSALNVCLNYISANVYGWGMIGGALITGVMYWLACLSLTAYTMFVDGHQLWDGFSSKILTGVSKFIRTAILGIVMIGAEWWAFEITSIAAGTMGRIPTAAQSILTTTDSLLALIPLGIGITTTNSVGAYLGAGNTKQAQAVARSSNFIAVANGVVTMTLIVTLRYHIARLYTKDTAVITLAADVFPLGALFQIFDGLQAANSGVLRGLGRVDIGAGANIVAYYCLYTAFQLGWGLHGLWIALAFALSLVGFGELGMVTFRRWEKLSRV</sequence>
<organism evidence="7 8">
    <name type="scientific">Cadophora malorum</name>
    <dbReference type="NCBI Taxonomy" id="108018"/>
    <lineage>
        <taxon>Eukaryota</taxon>
        <taxon>Fungi</taxon>
        <taxon>Dikarya</taxon>
        <taxon>Ascomycota</taxon>
        <taxon>Pezizomycotina</taxon>
        <taxon>Leotiomycetes</taxon>
        <taxon>Helotiales</taxon>
        <taxon>Ploettnerulaceae</taxon>
        <taxon>Cadophora</taxon>
    </lineage>
</organism>
<gene>
    <name evidence="7" type="ORF">IFR04_008273</name>
</gene>
<dbReference type="CDD" id="cd13132">
    <property type="entry name" value="MATE_eukaryotic"/>
    <property type="match status" value="1"/>
</dbReference>
<dbReference type="Proteomes" id="UP000664132">
    <property type="component" value="Unassembled WGS sequence"/>
</dbReference>
<dbReference type="GO" id="GO:1990961">
    <property type="term" value="P:xenobiotic detoxification by transmembrane export across the plasma membrane"/>
    <property type="evidence" value="ECO:0007669"/>
    <property type="project" value="InterPro"/>
</dbReference>
<feature type="transmembrane region" description="Helical" evidence="6">
    <location>
        <begin position="200"/>
        <end position="227"/>
    </location>
</feature>
<comment type="caution">
    <text evidence="7">The sequence shown here is derived from an EMBL/GenBank/DDBJ whole genome shotgun (WGS) entry which is preliminary data.</text>
</comment>
<keyword evidence="3 6" id="KW-0812">Transmembrane</keyword>
<dbReference type="AlphaFoldDB" id="A0A8H7TG21"/>
<dbReference type="GO" id="GO:0042910">
    <property type="term" value="F:xenobiotic transmembrane transporter activity"/>
    <property type="evidence" value="ECO:0007669"/>
    <property type="project" value="InterPro"/>
</dbReference>
<comment type="similarity">
    <text evidence="2">Belongs to the multi antimicrobial extrusion (MATE) (TC 2.A.66.1) family.</text>
</comment>